<evidence type="ECO:0000313" key="3">
    <source>
        <dbReference type="Proteomes" id="UP000187203"/>
    </source>
</evidence>
<dbReference type="AlphaFoldDB" id="A0A1R3KZ03"/>
<sequence>MSRTMKNTKNIQTQTQKPSTTGTAVHRAHHL</sequence>
<comment type="caution">
    <text evidence="2">The sequence shown here is derived from an EMBL/GenBank/DDBJ whole genome shotgun (WGS) entry which is preliminary data.</text>
</comment>
<organism evidence="2 3">
    <name type="scientific">Corchorus olitorius</name>
    <dbReference type="NCBI Taxonomy" id="93759"/>
    <lineage>
        <taxon>Eukaryota</taxon>
        <taxon>Viridiplantae</taxon>
        <taxon>Streptophyta</taxon>
        <taxon>Embryophyta</taxon>
        <taxon>Tracheophyta</taxon>
        <taxon>Spermatophyta</taxon>
        <taxon>Magnoliopsida</taxon>
        <taxon>eudicotyledons</taxon>
        <taxon>Gunneridae</taxon>
        <taxon>Pentapetalae</taxon>
        <taxon>rosids</taxon>
        <taxon>malvids</taxon>
        <taxon>Malvales</taxon>
        <taxon>Malvaceae</taxon>
        <taxon>Grewioideae</taxon>
        <taxon>Apeibeae</taxon>
        <taxon>Corchorus</taxon>
    </lineage>
</organism>
<gene>
    <name evidence="2" type="ORF">COLO4_03347</name>
</gene>
<name>A0A1R3KZ03_9ROSI</name>
<accession>A0A1R3KZ03</accession>
<reference evidence="3" key="1">
    <citation type="submission" date="2013-09" db="EMBL/GenBank/DDBJ databases">
        <title>Corchorus olitorius genome sequencing.</title>
        <authorList>
            <person name="Alam M."/>
            <person name="Haque M.S."/>
            <person name="Islam M.S."/>
            <person name="Emdad E.M."/>
            <person name="Islam M.M."/>
            <person name="Ahmed B."/>
            <person name="Halim A."/>
            <person name="Hossen Q.M.M."/>
            <person name="Hossain M.Z."/>
            <person name="Ahmed R."/>
            <person name="Khan M.M."/>
            <person name="Islam R."/>
            <person name="Rashid M.M."/>
            <person name="Khan S.A."/>
            <person name="Rahman M.S."/>
            <person name="Alam M."/>
            <person name="Yahiya A.S."/>
            <person name="Khan M.S."/>
            <person name="Azam M.S."/>
            <person name="Haque T."/>
            <person name="Lashkar M.Z.H."/>
            <person name="Akhand A.I."/>
            <person name="Morshed G."/>
            <person name="Roy S."/>
            <person name="Uddin K.S."/>
            <person name="Rabeya T."/>
            <person name="Hossain A.S."/>
            <person name="Chowdhury A."/>
            <person name="Snigdha A.R."/>
            <person name="Mortoza M.S."/>
            <person name="Matin S.A."/>
            <person name="Hoque S.M.E."/>
            <person name="Islam M.K."/>
            <person name="Roy D.K."/>
            <person name="Haider R."/>
            <person name="Moosa M.M."/>
            <person name="Elias S.M."/>
            <person name="Hasan A.M."/>
            <person name="Jahan S."/>
            <person name="Shafiuddin M."/>
            <person name="Mahmood N."/>
            <person name="Shommy N.S."/>
        </authorList>
    </citation>
    <scope>NUCLEOTIDE SEQUENCE [LARGE SCALE GENOMIC DNA]</scope>
    <source>
        <strain evidence="3">cv. O-4</strain>
    </source>
</reference>
<dbReference type="Proteomes" id="UP000187203">
    <property type="component" value="Unassembled WGS sequence"/>
</dbReference>
<evidence type="ECO:0000313" key="2">
    <source>
        <dbReference type="EMBL" id="OMP12267.1"/>
    </source>
</evidence>
<dbReference type="EMBL" id="AWUE01009612">
    <property type="protein sequence ID" value="OMP12267.1"/>
    <property type="molecule type" value="Genomic_DNA"/>
</dbReference>
<keyword evidence="3" id="KW-1185">Reference proteome</keyword>
<protein>
    <submittedName>
        <fullName evidence="2">Uncharacterized protein</fullName>
    </submittedName>
</protein>
<proteinExistence type="predicted"/>
<feature type="compositionally biased region" description="Polar residues" evidence="1">
    <location>
        <begin position="1"/>
        <end position="23"/>
    </location>
</feature>
<evidence type="ECO:0000256" key="1">
    <source>
        <dbReference type="SAM" id="MobiDB-lite"/>
    </source>
</evidence>
<feature type="region of interest" description="Disordered" evidence="1">
    <location>
        <begin position="1"/>
        <end position="31"/>
    </location>
</feature>